<protein>
    <submittedName>
        <fullName evidence="7">DNA polymerase IV</fullName>
    </submittedName>
</protein>
<dbReference type="Proteomes" id="UP000095621">
    <property type="component" value="Unassembled WGS sequence"/>
</dbReference>
<keyword evidence="5" id="KW-0239">DNA-directed DNA polymerase</keyword>
<dbReference type="InterPro" id="IPR017961">
    <property type="entry name" value="DNA_pol_Y-fam_little_finger"/>
</dbReference>
<organism evidence="7 8">
    <name type="scientific">Lachnospira eligens</name>
    <dbReference type="NCBI Taxonomy" id="39485"/>
    <lineage>
        <taxon>Bacteria</taxon>
        <taxon>Bacillati</taxon>
        <taxon>Bacillota</taxon>
        <taxon>Clostridia</taxon>
        <taxon>Lachnospirales</taxon>
        <taxon>Lachnospiraceae</taxon>
        <taxon>Lachnospira</taxon>
    </lineage>
</organism>
<keyword evidence="3" id="KW-0548">Nucleotidyltransferase</keyword>
<dbReference type="PANTHER" id="PTHR11076:SF35">
    <property type="entry name" value="DNA REPAIR PROTEIN HOMOLOG YOBH"/>
    <property type="match status" value="1"/>
</dbReference>
<evidence type="ECO:0000313" key="8">
    <source>
        <dbReference type="Proteomes" id="UP000095621"/>
    </source>
</evidence>
<name>A0A174YNT6_9FIRM</name>
<dbReference type="Gene3D" id="3.30.1490.100">
    <property type="entry name" value="DNA polymerase, Y-family, little finger domain"/>
    <property type="match status" value="1"/>
</dbReference>
<dbReference type="Pfam" id="PF00817">
    <property type="entry name" value="IMS"/>
    <property type="match status" value="1"/>
</dbReference>
<evidence type="ECO:0000256" key="1">
    <source>
        <dbReference type="ARBA" id="ARBA00010945"/>
    </source>
</evidence>
<dbReference type="InterPro" id="IPR036775">
    <property type="entry name" value="DNA_pol_Y-fam_lit_finger_sf"/>
</dbReference>
<evidence type="ECO:0000256" key="5">
    <source>
        <dbReference type="ARBA" id="ARBA00022932"/>
    </source>
</evidence>
<sequence length="455" mass="51702">MERVYIAIDLKSFYASVECVERESDPLTTNLVVADESRTAKTICLAVTPSLKKYGLSGRSRLFEVEQKAKEIEERTGKKLEYTVAVPRMGLYIEYSSKIYSIYLKYFSKDDITVYSIDEVFIDATDYMKLYNMTARQLTAKVIEDVYDTTGITATAGIAPNLYLCKIAMDIVAKHIQADSKGVRIAELSVNDYRKMLWGHTPLTDFWRVGPGISRQLEKHGIKTMGDIARMSLEDEDWLYKQFGVDAEILIDHAWGYEPCTIADIKKYKPKASSLCSGQVLKEPYTFEDARIVVGEMADELALDLVDKGFVTDSIALNVTYDRVNVDKGTYKGEIHVDRYGREVPQGLNKSVSLTTCTSSSKQLREAFLDIYDKYTNRKLYIRKLNLTVANLTNEGFQQFDMFTDQTQLEREKKMQHAMLDIKKKYGKNAVMKANNLQSKATAIERNGQIGGHRA</sequence>
<dbReference type="SUPFAM" id="SSF56672">
    <property type="entry name" value="DNA/RNA polymerases"/>
    <property type="match status" value="1"/>
</dbReference>
<dbReference type="GO" id="GO:0005829">
    <property type="term" value="C:cytosol"/>
    <property type="evidence" value="ECO:0007669"/>
    <property type="project" value="TreeGrafter"/>
</dbReference>
<gene>
    <name evidence="7" type="primary">umuC</name>
    <name evidence="7" type="ORF">ERS852490_00347</name>
</gene>
<dbReference type="PROSITE" id="PS50173">
    <property type="entry name" value="UMUC"/>
    <property type="match status" value="1"/>
</dbReference>
<dbReference type="AlphaFoldDB" id="A0A174YNT6"/>
<accession>A0A174YNT6</accession>
<dbReference type="GO" id="GO:0009432">
    <property type="term" value="P:SOS response"/>
    <property type="evidence" value="ECO:0007669"/>
    <property type="project" value="TreeGrafter"/>
</dbReference>
<keyword evidence="5" id="KW-0808">Transferase</keyword>
<dbReference type="Gene3D" id="3.30.70.270">
    <property type="match status" value="1"/>
</dbReference>
<evidence type="ECO:0000259" key="6">
    <source>
        <dbReference type="PROSITE" id="PS50173"/>
    </source>
</evidence>
<dbReference type="GO" id="GO:0042276">
    <property type="term" value="P:error-prone translesion synthesis"/>
    <property type="evidence" value="ECO:0007669"/>
    <property type="project" value="TreeGrafter"/>
</dbReference>
<dbReference type="Pfam" id="PF11799">
    <property type="entry name" value="IMS_C"/>
    <property type="match status" value="1"/>
</dbReference>
<dbReference type="InterPro" id="IPR050116">
    <property type="entry name" value="DNA_polymerase-Y"/>
</dbReference>
<dbReference type="RefSeq" id="WP_055214244.1">
    <property type="nucleotide sequence ID" value="NZ_CZBU01000001.1"/>
</dbReference>
<evidence type="ECO:0000256" key="2">
    <source>
        <dbReference type="ARBA" id="ARBA00022457"/>
    </source>
</evidence>
<dbReference type="InterPro" id="IPR001126">
    <property type="entry name" value="UmuC"/>
</dbReference>
<feature type="domain" description="UmuC" evidence="6">
    <location>
        <begin position="5"/>
        <end position="210"/>
    </location>
</feature>
<dbReference type="GO" id="GO:0003887">
    <property type="term" value="F:DNA-directed DNA polymerase activity"/>
    <property type="evidence" value="ECO:0007669"/>
    <property type="project" value="UniProtKB-KW"/>
</dbReference>
<dbReference type="PANTHER" id="PTHR11076">
    <property type="entry name" value="DNA REPAIR POLYMERASE UMUC / TRANSFERASE FAMILY MEMBER"/>
    <property type="match status" value="1"/>
</dbReference>
<keyword evidence="4" id="KW-0227">DNA damage</keyword>
<dbReference type="EMBL" id="CZBU01000001">
    <property type="protein sequence ID" value="CUQ75147.1"/>
    <property type="molecule type" value="Genomic_DNA"/>
</dbReference>
<evidence type="ECO:0000313" key="7">
    <source>
        <dbReference type="EMBL" id="CUQ75147.1"/>
    </source>
</evidence>
<dbReference type="GO" id="GO:0006281">
    <property type="term" value="P:DNA repair"/>
    <property type="evidence" value="ECO:0007669"/>
    <property type="project" value="InterPro"/>
</dbReference>
<reference evidence="7 8" key="1">
    <citation type="submission" date="2015-09" db="EMBL/GenBank/DDBJ databases">
        <authorList>
            <consortium name="Pathogen Informatics"/>
        </authorList>
    </citation>
    <scope>NUCLEOTIDE SEQUENCE [LARGE SCALE GENOMIC DNA]</scope>
    <source>
        <strain evidence="7 8">2789STDY5834875</strain>
    </source>
</reference>
<keyword evidence="2" id="KW-0515">Mutator protein</keyword>
<dbReference type="Gene3D" id="1.10.150.20">
    <property type="entry name" value="5' to 3' exonuclease, C-terminal subdomain"/>
    <property type="match status" value="1"/>
</dbReference>
<dbReference type="Gene3D" id="3.40.1170.60">
    <property type="match status" value="1"/>
</dbReference>
<proteinExistence type="inferred from homology"/>
<dbReference type="InterPro" id="IPR043128">
    <property type="entry name" value="Rev_trsase/Diguanyl_cyclase"/>
</dbReference>
<comment type="similarity">
    <text evidence="1">Belongs to the DNA polymerase type-Y family.</text>
</comment>
<evidence type="ECO:0000256" key="3">
    <source>
        <dbReference type="ARBA" id="ARBA00022695"/>
    </source>
</evidence>
<dbReference type="InterPro" id="IPR043502">
    <property type="entry name" value="DNA/RNA_pol_sf"/>
</dbReference>
<evidence type="ECO:0000256" key="4">
    <source>
        <dbReference type="ARBA" id="ARBA00022763"/>
    </source>
</evidence>
<dbReference type="OrthoDB" id="9808813at2"/>
<dbReference type="GO" id="GO:0003684">
    <property type="term" value="F:damaged DNA binding"/>
    <property type="evidence" value="ECO:0007669"/>
    <property type="project" value="InterPro"/>
</dbReference>